<dbReference type="Gene3D" id="3.90.1640.10">
    <property type="entry name" value="inorganic pyrophosphatase (n-terminal core)"/>
    <property type="match status" value="1"/>
</dbReference>
<sequence length="344" mass="37989">MADFYTEYVSKFRDAIEKHTFFCIVGHTSPDGDAVGACVALREYLESRGKKAVIVLPNAFPAFLSFLDPHGAIMIYDSCKEKASETLGAADAIVCLDFNSLSRVDEMGRIIAASTAFRMMVDHHVSPVAGDFDLLISDTHVSSTCELLYRLLTGMPDVASDASRLPMAASEALFTGMTTDTNNFSNSTYPSTFSMASALLAAGVDRTAILYRLYNQFSESRLRLIGELLKNRMTIVDGKFSYMVLTKELQRKYSYSKGDVEGVVNRPLEIGDVVLSALFTQDDDFVRVSMRSKEGTEISGFAKKYFNGGGHPNAAGGKLFMKIEEVPDYFVKTVREFGREAWVL</sequence>
<dbReference type="InterPro" id="IPR001667">
    <property type="entry name" value="DDH_dom"/>
</dbReference>
<dbReference type="AlphaFoldDB" id="A0A9D9I4T2"/>
<dbReference type="Pfam" id="PF01368">
    <property type="entry name" value="DHH"/>
    <property type="match status" value="1"/>
</dbReference>
<evidence type="ECO:0000313" key="4">
    <source>
        <dbReference type="Proteomes" id="UP000823597"/>
    </source>
</evidence>
<gene>
    <name evidence="3" type="ORF">IAB93_03410</name>
</gene>
<feature type="domain" description="DDH" evidence="1">
    <location>
        <begin position="23"/>
        <end position="176"/>
    </location>
</feature>
<name>A0A9D9I4T2_9BACT</name>
<dbReference type="Pfam" id="PF02272">
    <property type="entry name" value="DHHA1"/>
    <property type="match status" value="1"/>
</dbReference>
<dbReference type="GO" id="GO:0003676">
    <property type="term" value="F:nucleic acid binding"/>
    <property type="evidence" value="ECO:0007669"/>
    <property type="project" value="InterPro"/>
</dbReference>
<evidence type="ECO:0000259" key="1">
    <source>
        <dbReference type="Pfam" id="PF01368"/>
    </source>
</evidence>
<organism evidence="3 4">
    <name type="scientific">Candidatus Merdivivens pullistercoris</name>
    <dbReference type="NCBI Taxonomy" id="2840873"/>
    <lineage>
        <taxon>Bacteria</taxon>
        <taxon>Pseudomonadati</taxon>
        <taxon>Bacteroidota</taxon>
        <taxon>Bacteroidia</taxon>
        <taxon>Bacteroidales</taxon>
        <taxon>Muribaculaceae</taxon>
        <taxon>Muribaculaceae incertae sedis</taxon>
        <taxon>Candidatus Merdivivens</taxon>
    </lineage>
</organism>
<dbReference type="SUPFAM" id="SSF64182">
    <property type="entry name" value="DHH phosphoesterases"/>
    <property type="match status" value="1"/>
</dbReference>
<comment type="caution">
    <text evidence="3">The sequence shown here is derived from an EMBL/GenBank/DDBJ whole genome shotgun (WGS) entry which is preliminary data.</text>
</comment>
<dbReference type="InterPro" id="IPR003156">
    <property type="entry name" value="DHHA1_dom"/>
</dbReference>
<evidence type="ECO:0000259" key="2">
    <source>
        <dbReference type="Pfam" id="PF02272"/>
    </source>
</evidence>
<evidence type="ECO:0000313" key="3">
    <source>
        <dbReference type="EMBL" id="MBO8465026.1"/>
    </source>
</evidence>
<reference evidence="3" key="2">
    <citation type="journal article" date="2021" name="PeerJ">
        <title>Extensive microbial diversity within the chicken gut microbiome revealed by metagenomics and culture.</title>
        <authorList>
            <person name="Gilroy R."/>
            <person name="Ravi A."/>
            <person name="Getino M."/>
            <person name="Pursley I."/>
            <person name="Horton D.L."/>
            <person name="Alikhan N.F."/>
            <person name="Baker D."/>
            <person name="Gharbi K."/>
            <person name="Hall N."/>
            <person name="Watson M."/>
            <person name="Adriaenssens E.M."/>
            <person name="Foster-Nyarko E."/>
            <person name="Jarju S."/>
            <person name="Secka A."/>
            <person name="Antonio M."/>
            <person name="Oren A."/>
            <person name="Chaudhuri R.R."/>
            <person name="La Ragione R."/>
            <person name="Hildebrand F."/>
            <person name="Pallen M.J."/>
        </authorList>
    </citation>
    <scope>NUCLEOTIDE SEQUENCE</scope>
    <source>
        <strain evidence="3">10037</strain>
    </source>
</reference>
<dbReference type="Proteomes" id="UP000823597">
    <property type="component" value="Unassembled WGS sequence"/>
</dbReference>
<accession>A0A9D9I4T2</accession>
<reference evidence="3" key="1">
    <citation type="submission" date="2020-10" db="EMBL/GenBank/DDBJ databases">
        <authorList>
            <person name="Gilroy R."/>
        </authorList>
    </citation>
    <scope>NUCLEOTIDE SEQUENCE</scope>
    <source>
        <strain evidence="3">10037</strain>
    </source>
</reference>
<feature type="domain" description="DHHA1" evidence="2">
    <location>
        <begin position="249"/>
        <end position="334"/>
    </location>
</feature>
<protein>
    <submittedName>
        <fullName evidence="3">DHH family phosphoesterase</fullName>
    </submittedName>
</protein>
<dbReference type="InterPro" id="IPR038763">
    <property type="entry name" value="DHH_sf"/>
</dbReference>
<dbReference type="PANTHER" id="PTHR47618">
    <property type="entry name" value="BIFUNCTIONAL OLIGORIBONUCLEASE AND PAP PHOSPHATASE NRNA"/>
    <property type="match status" value="1"/>
</dbReference>
<dbReference type="PANTHER" id="PTHR47618:SF1">
    <property type="entry name" value="BIFUNCTIONAL OLIGORIBONUCLEASE AND PAP PHOSPHATASE NRNA"/>
    <property type="match status" value="1"/>
</dbReference>
<dbReference type="InterPro" id="IPR051319">
    <property type="entry name" value="Oligoribo/pAp-PDE_c-di-AMP_PDE"/>
</dbReference>
<proteinExistence type="predicted"/>
<dbReference type="EMBL" id="JADIME010000036">
    <property type="protein sequence ID" value="MBO8465026.1"/>
    <property type="molecule type" value="Genomic_DNA"/>
</dbReference>
<dbReference type="Gene3D" id="3.10.310.30">
    <property type="match status" value="1"/>
</dbReference>